<dbReference type="Pfam" id="PF00060">
    <property type="entry name" value="Lig_chan"/>
    <property type="match status" value="1"/>
</dbReference>
<keyword evidence="5 17" id="KW-0812">Transmembrane</keyword>
<keyword evidence="8 17" id="KW-0472">Membrane</keyword>
<sequence length="1523" mass="171581">MSGGVSRPAYCVGRRWWSRETRQYLVLGFHRQQLAGVLVLPKQCPTQGSRQRFHHEGGRLLPPHLLQLPVQLSFRFQGALARHLVVDDFAINTMCTQIFDHYFRRLVNLIVETLSEMQSANQLQGPQTGQCNSRNASSPSNGTNVEFDKRLLSKITKNDTFEYEEQRTMIAYKAEIEIKVLSQGQLAQNGTWNRESRIQPLANRTLQAARRYFRVGTAEAIPWTIKKRDPLSKLPMKNPDGSYVWDGYCIELIQTLANMMDFDYDLVVPDDGEFGQKVNGVWNGLVGDLAKGQTDIAVAALTMTSEREEVIDFVAPYFEQSGILIVMRKPVRKASLFKFMTVLRLEVWLSIVGALTLTGIMIWLLDKYSPYSARNNKHMYPYPCREFTLKESFWFALTSFTPQGGGEAPKALSSRTLVAAYWLFVVLMLATFTANLAAFLTVERMQSPVQSLEQLARQSRINYTVLDNSTIHQYFKNMKSAEEKLYQVWKEITLNSTSDQVEYRVWDYPIKEQYGHILQAITQVGPVKTIEDGFQKVIESENAEFAFIHDSSEIKYEVTQNCNLTEVGEVFAEQPYAIAVQQGSHLQEEISRRILDLQKDRYFEALSSKYWNQSLKSLCPNADDNEGITLESLGGVFIATLFGLSLAMITLAGEVIYYRRRNGANLDDSAAAAQQQQQQQQQQKQITMKEAESSVSAMDQIMIQKLAAKLQLKAAPAPIAFGDEQIALFLILLCKLTARVLADYGDLHEIWHHIDVPYSAEASELISHYSGQAFPYADSVHHASSEHVPYQAGKASFHSKYSKKPSSLASSFYEPSKFKKIAAKVDPVHCQEIAAKETNTGAAASDLHGAGQMSCYRCKDPQTGSIYENCSYNSSKPRNVRSNVEKPPFDPLLTASSDNRESSSSSSSSSSDESRLPESFRFTEQDFDREQPSAQQTEKCEKVLRDSMLCLICQDPRTNGKYEQCSYVANPNEKAYAYSKSSSFGGPGRSPRKQKSHRDPSKKAKKVKKLRNNSRYPSNPYDFGQLTETDEGEHEAEAHPKAYRQREKEAEDHETSDEQPTRHSNDKETNYSPESYHYYPSSYEAADSRDDESEELPAPTHSVKSSSGGCKTVRRKGEVCQLCTDPKTGGQSENCQYAYEPKDKAYKYSKSKSFGYPTDDKKADRSSSASGEDYSYAGEPSTLDYIKTESERISKQVKGHGDCRKVRRDSMICTICKDAKTGGNYEQCNYAYEPDDKVYAYSKSKHFGNPTKSRQSDDRSGDDDDEVDDNGGETSEEQPEATNGLPAVYPTGTSPLDYIPKASESKLSKAYVLKDPNHRDKTKSKNSTQSKEKDYDNEDEHGHDHDREDESHYDTSAFIDSGYQDASQRRAEMEKIVKDIGDKDKSKCTKHERGPMTCYSCKDERGAVDEECVYVTDHAASTSSTPPPDALVVPTVGSTTMKTRVKRTAVKDDEDGDPPAAAKDKHEELEVLSEELDEAEPYDYVAETRPVYDKVLGITLPAYMLLKSPQEKEFDQAVENARF</sequence>
<dbReference type="EMBL" id="JBJJXI010000096">
    <property type="protein sequence ID" value="KAL3393792.1"/>
    <property type="molecule type" value="Genomic_DNA"/>
</dbReference>
<dbReference type="SUPFAM" id="SSF53850">
    <property type="entry name" value="Periplasmic binding protein-like II"/>
    <property type="match status" value="1"/>
</dbReference>
<feature type="region of interest" description="Disordered" evidence="16">
    <location>
        <begin position="872"/>
        <end position="918"/>
    </location>
</feature>
<evidence type="ECO:0000256" key="2">
    <source>
        <dbReference type="ARBA" id="ARBA00008685"/>
    </source>
</evidence>
<dbReference type="PANTHER" id="PTHR18966">
    <property type="entry name" value="IONOTROPIC GLUTAMATE RECEPTOR"/>
    <property type="match status" value="1"/>
</dbReference>
<dbReference type="Proteomes" id="UP001627154">
    <property type="component" value="Unassembled WGS sequence"/>
</dbReference>
<dbReference type="SMART" id="SM00918">
    <property type="entry name" value="Lig_chan-Glu_bd"/>
    <property type="match status" value="1"/>
</dbReference>
<keyword evidence="12" id="KW-0407">Ion channel</keyword>
<keyword evidence="6 17" id="KW-1133">Transmembrane helix</keyword>
<keyword evidence="9" id="KW-0675">Receptor</keyword>
<keyword evidence="11" id="KW-1071">Ligand-gated ion channel</keyword>
<feature type="site" description="Interaction with the cone snail toxin Con-ikot-ikot" evidence="14">
    <location>
        <position position="476"/>
    </location>
</feature>
<feature type="binding site" evidence="13">
    <location>
        <position position="550"/>
    </location>
    <ligand>
        <name>L-glutamate</name>
        <dbReference type="ChEBI" id="CHEBI:29985"/>
    </ligand>
</feature>
<feature type="site" description="Crucial to convey clamshell closure to channel opening" evidence="14">
    <location>
        <position position="449"/>
    </location>
</feature>
<keyword evidence="10" id="KW-0325">Glycoprotein</keyword>
<dbReference type="SMART" id="SM00079">
    <property type="entry name" value="PBPe"/>
    <property type="match status" value="1"/>
</dbReference>
<reference evidence="20 21" key="1">
    <citation type="journal article" date="2024" name="bioRxiv">
        <title>A reference genome for Trichogramma kaykai: A tiny desert-dwelling parasitoid wasp with competing sex-ratio distorters.</title>
        <authorList>
            <person name="Culotta J."/>
            <person name="Lindsey A.R."/>
        </authorList>
    </citation>
    <scope>NUCLEOTIDE SEQUENCE [LARGE SCALE GENOMIC DNA]</scope>
    <source>
        <strain evidence="20 21">KSX58</strain>
    </source>
</reference>
<dbReference type="Gene3D" id="1.10.287.70">
    <property type="match status" value="1"/>
</dbReference>
<dbReference type="CDD" id="cd13717">
    <property type="entry name" value="PBP2_iGluR_putative"/>
    <property type="match status" value="1"/>
</dbReference>
<dbReference type="FunFam" id="3.40.190.10:FF:000160">
    <property type="entry name" value="GLutamate Receptor family (AMPA)"/>
    <property type="match status" value="1"/>
</dbReference>
<feature type="domain" description="Ionotropic glutamate receptor C-terminal" evidence="18">
    <location>
        <begin position="224"/>
        <end position="613"/>
    </location>
</feature>
<feature type="compositionally biased region" description="Low complexity" evidence="16">
    <location>
        <begin position="1071"/>
        <end position="1085"/>
    </location>
</feature>
<evidence type="ECO:0000256" key="5">
    <source>
        <dbReference type="ARBA" id="ARBA00022692"/>
    </source>
</evidence>
<comment type="similarity">
    <text evidence="2">Belongs to the glutamate-gated ion channel (TC 1.A.10.1) family.</text>
</comment>
<evidence type="ECO:0000256" key="7">
    <source>
        <dbReference type="ARBA" id="ARBA00023065"/>
    </source>
</evidence>
<feature type="transmembrane region" description="Helical" evidence="17">
    <location>
        <begin position="342"/>
        <end position="365"/>
    </location>
</feature>
<feature type="compositionally biased region" description="Basic and acidic residues" evidence="16">
    <location>
        <begin position="1035"/>
        <end position="1053"/>
    </location>
</feature>
<dbReference type="FunFam" id="3.40.190.10:FF:000024">
    <property type="entry name" value="Glutamate receptor, ionotropic, delta 1"/>
    <property type="match status" value="1"/>
</dbReference>
<organism evidence="20 21">
    <name type="scientific">Trichogramma kaykai</name>
    <dbReference type="NCBI Taxonomy" id="54128"/>
    <lineage>
        <taxon>Eukaryota</taxon>
        <taxon>Metazoa</taxon>
        <taxon>Ecdysozoa</taxon>
        <taxon>Arthropoda</taxon>
        <taxon>Hexapoda</taxon>
        <taxon>Insecta</taxon>
        <taxon>Pterygota</taxon>
        <taxon>Neoptera</taxon>
        <taxon>Endopterygota</taxon>
        <taxon>Hymenoptera</taxon>
        <taxon>Apocrita</taxon>
        <taxon>Proctotrupomorpha</taxon>
        <taxon>Chalcidoidea</taxon>
        <taxon>Trichogrammatidae</taxon>
        <taxon>Trichogramma</taxon>
    </lineage>
</organism>
<evidence type="ECO:0000256" key="16">
    <source>
        <dbReference type="SAM" id="MobiDB-lite"/>
    </source>
</evidence>
<dbReference type="InterPro" id="IPR001320">
    <property type="entry name" value="Iontro_rcpt_C"/>
</dbReference>
<dbReference type="InterPro" id="IPR015683">
    <property type="entry name" value="Ionotropic_Glu_rcpt"/>
</dbReference>
<evidence type="ECO:0000256" key="6">
    <source>
        <dbReference type="ARBA" id="ARBA00022989"/>
    </source>
</evidence>
<dbReference type="InterPro" id="IPR019594">
    <property type="entry name" value="Glu/Gly-bd"/>
</dbReference>
<evidence type="ECO:0000256" key="13">
    <source>
        <dbReference type="PIRSR" id="PIRSR601508-1"/>
    </source>
</evidence>
<dbReference type="GO" id="GO:0034220">
    <property type="term" value="P:monoatomic ion transmembrane transport"/>
    <property type="evidence" value="ECO:0007669"/>
    <property type="project" value="UniProtKB-KW"/>
</dbReference>
<evidence type="ECO:0000256" key="11">
    <source>
        <dbReference type="ARBA" id="ARBA00023286"/>
    </source>
</evidence>
<dbReference type="PRINTS" id="PR00177">
    <property type="entry name" value="NMDARECEPTOR"/>
</dbReference>
<feature type="disulfide bond" evidence="15">
    <location>
        <begin position="562"/>
        <end position="619"/>
    </location>
</feature>
<evidence type="ECO:0000256" key="15">
    <source>
        <dbReference type="PIRSR" id="PIRSR601508-3"/>
    </source>
</evidence>
<evidence type="ECO:0000313" key="20">
    <source>
        <dbReference type="EMBL" id="KAL3393792.1"/>
    </source>
</evidence>
<dbReference type="FunFam" id="1.10.287.70:FF:000143">
    <property type="entry name" value="Probable glutamate receptor"/>
    <property type="match status" value="1"/>
</dbReference>
<feature type="region of interest" description="Disordered" evidence="16">
    <location>
        <begin position="1150"/>
        <end position="1182"/>
    </location>
</feature>
<feature type="binding site" evidence="13">
    <location>
        <position position="302"/>
    </location>
    <ligand>
        <name>L-glutamate</name>
        <dbReference type="ChEBI" id="CHEBI:29985"/>
    </ligand>
</feature>
<dbReference type="SUPFAM" id="SSF81324">
    <property type="entry name" value="Voltage-gated potassium channels"/>
    <property type="match status" value="1"/>
</dbReference>
<name>A0ABD2WMV0_9HYME</name>
<feature type="compositionally biased region" description="Acidic residues" evidence="16">
    <location>
        <begin position="1260"/>
        <end position="1279"/>
    </location>
</feature>
<accession>A0ABD2WMV0</accession>
<evidence type="ECO:0000256" key="1">
    <source>
        <dbReference type="ARBA" id="ARBA00004651"/>
    </source>
</evidence>
<feature type="region of interest" description="Disordered" evidence="16">
    <location>
        <begin position="669"/>
        <end position="688"/>
    </location>
</feature>
<keyword evidence="4" id="KW-1003">Cell membrane</keyword>
<feature type="domain" description="Ionotropic glutamate receptor L-glutamate and glycine-binding" evidence="19">
    <location>
        <begin position="222"/>
        <end position="291"/>
    </location>
</feature>
<keyword evidence="3" id="KW-0813">Transport</keyword>
<evidence type="ECO:0008006" key="22">
    <source>
        <dbReference type="Google" id="ProtNLM"/>
    </source>
</evidence>
<evidence type="ECO:0000256" key="14">
    <source>
        <dbReference type="PIRSR" id="PIRSR601508-2"/>
    </source>
</evidence>
<feature type="region of interest" description="Disordered" evidence="16">
    <location>
        <begin position="121"/>
        <end position="143"/>
    </location>
</feature>
<protein>
    <recommendedName>
        <fullName evidence="22">Ionotropic glutamate receptor C-terminal domain-containing protein</fullName>
    </recommendedName>
</protein>
<feature type="compositionally biased region" description="Low complexity" evidence="16">
    <location>
        <begin position="902"/>
        <end position="911"/>
    </location>
</feature>
<keyword evidence="15" id="KW-1015">Disulfide bond</keyword>
<gene>
    <name evidence="20" type="ORF">TKK_012031</name>
</gene>
<feature type="compositionally biased region" description="Low complexity" evidence="16">
    <location>
        <begin position="670"/>
        <end position="685"/>
    </location>
</feature>
<evidence type="ECO:0000256" key="9">
    <source>
        <dbReference type="ARBA" id="ARBA00023170"/>
    </source>
</evidence>
<dbReference type="Gene3D" id="3.40.190.10">
    <property type="entry name" value="Periplasmic binding protein-like II"/>
    <property type="match status" value="2"/>
</dbReference>
<feature type="compositionally biased region" description="Basic and acidic residues" evidence="16">
    <location>
        <begin position="1330"/>
        <end position="1353"/>
    </location>
</feature>
<dbReference type="Pfam" id="PF10613">
    <property type="entry name" value="Lig_chan-Glu_bd"/>
    <property type="match status" value="1"/>
</dbReference>
<proteinExistence type="inferred from homology"/>
<feature type="compositionally biased region" description="Polar residues" evidence="16">
    <location>
        <begin position="872"/>
        <end position="882"/>
    </location>
</feature>
<keyword evidence="7" id="KW-0406">Ion transport</keyword>
<evidence type="ECO:0000256" key="10">
    <source>
        <dbReference type="ARBA" id="ARBA00023180"/>
    </source>
</evidence>
<comment type="subcellular location">
    <subcellularLocation>
        <location evidence="1">Cell membrane</location>
        <topology evidence="1">Multi-pass membrane protein</topology>
    </subcellularLocation>
</comment>
<feature type="region of interest" description="Disordered" evidence="16">
    <location>
        <begin position="979"/>
        <end position="1113"/>
    </location>
</feature>
<comment type="caution">
    <text evidence="20">The sequence shown here is derived from an EMBL/GenBank/DDBJ whole genome shotgun (WGS) entry which is preliminary data.</text>
</comment>
<evidence type="ECO:0000256" key="17">
    <source>
        <dbReference type="SAM" id="Phobius"/>
    </source>
</evidence>
<evidence type="ECO:0000313" key="21">
    <source>
        <dbReference type="Proteomes" id="UP001627154"/>
    </source>
</evidence>
<feature type="compositionally biased region" description="Basic and acidic residues" evidence="16">
    <location>
        <begin position="1059"/>
        <end position="1069"/>
    </location>
</feature>
<feature type="region of interest" description="Disordered" evidence="16">
    <location>
        <begin position="1418"/>
        <end position="1468"/>
    </location>
</feature>
<evidence type="ECO:0000259" key="19">
    <source>
        <dbReference type="SMART" id="SM00918"/>
    </source>
</evidence>
<keyword evidence="21" id="KW-1185">Reference proteome</keyword>
<feature type="binding site" evidence="13">
    <location>
        <position position="307"/>
    </location>
    <ligand>
        <name>L-glutamate</name>
        <dbReference type="ChEBI" id="CHEBI:29985"/>
    </ligand>
</feature>
<evidence type="ECO:0000259" key="18">
    <source>
        <dbReference type="SMART" id="SM00079"/>
    </source>
</evidence>
<evidence type="ECO:0000256" key="12">
    <source>
        <dbReference type="ARBA" id="ARBA00023303"/>
    </source>
</evidence>
<feature type="compositionally biased region" description="Basic residues" evidence="16">
    <location>
        <begin position="1003"/>
        <end position="1012"/>
    </location>
</feature>
<evidence type="ECO:0000256" key="4">
    <source>
        <dbReference type="ARBA" id="ARBA00022475"/>
    </source>
</evidence>
<dbReference type="GO" id="GO:0005886">
    <property type="term" value="C:plasma membrane"/>
    <property type="evidence" value="ECO:0007669"/>
    <property type="project" value="UniProtKB-SubCell"/>
</dbReference>
<dbReference type="InterPro" id="IPR001508">
    <property type="entry name" value="Iono_Glu_rcpt_met"/>
</dbReference>
<evidence type="ECO:0000256" key="3">
    <source>
        <dbReference type="ARBA" id="ARBA00022448"/>
    </source>
</evidence>
<feature type="transmembrane region" description="Helical" evidence="17">
    <location>
        <begin position="419"/>
        <end position="442"/>
    </location>
</feature>
<feature type="region of interest" description="Disordered" evidence="16">
    <location>
        <begin position="1243"/>
        <end position="1356"/>
    </location>
</feature>
<evidence type="ECO:0000256" key="8">
    <source>
        <dbReference type="ARBA" id="ARBA00023136"/>
    </source>
</evidence>